<dbReference type="GO" id="GO:0004190">
    <property type="term" value="F:aspartic-type endopeptidase activity"/>
    <property type="evidence" value="ECO:0007669"/>
    <property type="project" value="InterPro"/>
</dbReference>
<dbReference type="InterPro" id="IPR021109">
    <property type="entry name" value="Peptidase_aspartic_dom_sf"/>
</dbReference>
<dbReference type="EMBL" id="UYYA01005188">
    <property type="protein sequence ID" value="VDM64308.1"/>
    <property type="molecule type" value="Genomic_DNA"/>
</dbReference>
<keyword evidence="2" id="KW-1133">Transmembrane helix</keyword>
<dbReference type="Proteomes" id="UP000267027">
    <property type="component" value="Unassembled WGS sequence"/>
</dbReference>
<gene>
    <name evidence="4" type="ORF">ACOC_LOCUS12723</name>
</gene>
<keyword evidence="5" id="KW-1185">Reference proteome</keyword>
<reference evidence="6" key="1">
    <citation type="submission" date="2017-02" db="UniProtKB">
        <authorList>
            <consortium name="WormBaseParasite"/>
        </authorList>
    </citation>
    <scope>IDENTIFICATION</scope>
</reference>
<evidence type="ECO:0000259" key="3">
    <source>
        <dbReference type="PROSITE" id="PS51767"/>
    </source>
</evidence>
<accession>A0A0R3Q160</accession>
<comment type="similarity">
    <text evidence="1">Belongs to the peptidase A1 family.</text>
</comment>
<evidence type="ECO:0000313" key="4">
    <source>
        <dbReference type="EMBL" id="VDM64308.1"/>
    </source>
</evidence>
<dbReference type="OrthoDB" id="5853681at2759"/>
<keyword evidence="2" id="KW-0472">Membrane</keyword>
<dbReference type="GO" id="GO:0006508">
    <property type="term" value="P:proteolysis"/>
    <property type="evidence" value="ECO:0007669"/>
    <property type="project" value="InterPro"/>
</dbReference>
<protein>
    <submittedName>
        <fullName evidence="6">Peptidase A1 domain-containing protein</fullName>
    </submittedName>
</protein>
<name>A0A0R3Q160_ANGCS</name>
<dbReference type="GO" id="GO:0005764">
    <property type="term" value="C:lysosome"/>
    <property type="evidence" value="ECO:0007669"/>
    <property type="project" value="TreeGrafter"/>
</dbReference>
<sequence length="201" mass="22910">SAVTIQQHVFFSAENIAQIFVYIRFDGIIGLAWLALFMSNSEVRRLVFSASTPMQNLLSSLDARIFTAWLNTAVNHAIKNELFINLFKMCKLEVAHFKAGEDKERGNNGLITFGAIDTSNCSSEIHYVPLSAEKYWEFIIEDFSVGNFSKRRAECALAFFEVDYGTTGFDWILGANWIHTYCNIYDFGQKRIGFVKAKQQE</sequence>
<dbReference type="Gene3D" id="2.40.70.10">
    <property type="entry name" value="Acid Proteases"/>
    <property type="match status" value="2"/>
</dbReference>
<dbReference type="InterPro" id="IPR001461">
    <property type="entry name" value="Aspartic_peptidase_A1"/>
</dbReference>
<organism evidence="6">
    <name type="scientific">Angiostrongylus costaricensis</name>
    <name type="common">Nematode worm</name>
    <dbReference type="NCBI Taxonomy" id="334426"/>
    <lineage>
        <taxon>Eukaryota</taxon>
        <taxon>Metazoa</taxon>
        <taxon>Ecdysozoa</taxon>
        <taxon>Nematoda</taxon>
        <taxon>Chromadorea</taxon>
        <taxon>Rhabditida</taxon>
        <taxon>Rhabditina</taxon>
        <taxon>Rhabditomorpha</taxon>
        <taxon>Strongyloidea</taxon>
        <taxon>Metastrongylidae</taxon>
        <taxon>Angiostrongylus</taxon>
    </lineage>
</organism>
<dbReference type="WBParaSite" id="ACOC_0001272201-mRNA-1">
    <property type="protein sequence ID" value="ACOC_0001272201-mRNA-1"/>
    <property type="gene ID" value="ACOC_0001272201"/>
</dbReference>
<feature type="domain" description="Peptidase A1" evidence="3">
    <location>
        <begin position="1"/>
        <end position="201"/>
    </location>
</feature>
<keyword evidence="2" id="KW-0812">Transmembrane</keyword>
<evidence type="ECO:0000256" key="2">
    <source>
        <dbReference type="SAM" id="Phobius"/>
    </source>
</evidence>
<dbReference type="PANTHER" id="PTHR47966:SF8">
    <property type="entry name" value="ASPARTIC PROTEASE 1-RELATED"/>
    <property type="match status" value="1"/>
</dbReference>
<evidence type="ECO:0000313" key="5">
    <source>
        <dbReference type="Proteomes" id="UP000267027"/>
    </source>
</evidence>
<proteinExistence type="inferred from homology"/>
<dbReference type="InterPro" id="IPR034164">
    <property type="entry name" value="Pepsin-like_dom"/>
</dbReference>
<dbReference type="PANTHER" id="PTHR47966">
    <property type="entry name" value="BETA-SITE APP-CLEAVING ENZYME, ISOFORM A-RELATED"/>
    <property type="match status" value="1"/>
</dbReference>
<dbReference type="CDD" id="cd05471">
    <property type="entry name" value="pepsin_like"/>
    <property type="match status" value="1"/>
</dbReference>
<reference evidence="4 5" key="2">
    <citation type="submission" date="2018-11" db="EMBL/GenBank/DDBJ databases">
        <authorList>
            <consortium name="Pathogen Informatics"/>
        </authorList>
    </citation>
    <scope>NUCLEOTIDE SEQUENCE [LARGE SCALE GENOMIC DNA]</scope>
    <source>
        <strain evidence="4 5">Costa Rica</strain>
    </source>
</reference>
<evidence type="ECO:0000313" key="6">
    <source>
        <dbReference type="WBParaSite" id="ACOC_0001272201-mRNA-1"/>
    </source>
</evidence>
<evidence type="ECO:0000256" key="1">
    <source>
        <dbReference type="ARBA" id="ARBA00007447"/>
    </source>
</evidence>
<dbReference type="InterPro" id="IPR033121">
    <property type="entry name" value="PEPTIDASE_A1"/>
</dbReference>
<feature type="transmembrane region" description="Helical" evidence="2">
    <location>
        <begin position="19"/>
        <end position="38"/>
    </location>
</feature>
<dbReference type="AlphaFoldDB" id="A0A0R3Q160"/>
<dbReference type="STRING" id="334426.A0A0R3Q160"/>
<dbReference type="Pfam" id="PF00026">
    <property type="entry name" value="Asp"/>
    <property type="match status" value="1"/>
</dbReference>
<dbReference type="SUPFAM" id="SSF50630">
    <property type="entry name" value="Acid proteases"/>
    <property type="match status" value="1"/>
</dbReference>
<dbReference type="PROSITE" id="PS51767">
    <property type="entry name" value="PEPTIDASE_A1"/>
    <property type="match status" value="1"/>
</dbReference>